<dbReference type="InterPro" id="IPR036388">
    <property type="entry name" value="WH-like_DNA-bd_sf"/>
</dbReference>
<feature type="domain" description="RNA polymerase sigma factor 70 region 4 type 2" evidence="1">
    <location>
        <begin position="25"/>
        <end position="77"/>
    </location>
</feature>
<sequence length="85" mass="9317">MRPKPGAALKSNPASATKFLEQIDEALAEALASLNPVYRVPFLLFALEGHSYKQISELLSVPLGTVTSRIGRARERLKKSICPPR</sequence>
<dbReference type="InterPro" id="IPR013324">
    <property type="entry name" value="RNA_pol_sigma_r3/r4-like"/>
</dbReference>
<dbReference type="CDD" id="cd06171">
    <property type="entry name" value="Sigma70_r4"/>
    <property type="match status" value="1"/>
</dbReference>
<evidence type="ECO:0000313" key="2">
    <source>
        <dbReference type="EMBL" id="PIR87172.1"/>
    </source>
</evidence>
<dbReference type="AlphaFoldDB" id="A0A2H0UL82"/>
<evidence type="ECO:0000259" key="1">
    <source>
        <dbReference type="Pfam" id="PF08281"/>
    </source>
</evidence>
<reference evidence="3" key="1">
    <citation type="submission" date="2017-09" db="EMBL/GenBank/DDBJ databases">
        <title>Depth-based differentiation of microbial function through sediment-hosted aquifers and enrichment of novel symbionts in the deep terrestrial subsurface.</title>
        <authorList>
            <person name="Probst A.J."/>
            <person name="Ladd B."/>
            <person name="Jarett J.K."/>
            <person name="Geller-Mcgrath D.E."/>
            <person name="Sieber C.M.K."/>
            <person name="Emerson J.B."/>
            <person name="Anantharaman K."/>
            <person name="Thomas B.C."/>
            <person name="Malmstrom R."/>
            <person name="Stieglmeier M."/>
            <person name="Klingl A."/>
            <person name="Woyke T."/>
            <person name="Ryan C.M."/>
            <person name="Banfield J.F."/>
        </authorList>
    </citation>
    <scope>NUCLEOTIDE SEQUENCE [LARGE SCALE GENOMIC DNA]</scope>
</reference>
<dbReference type="Pfam" id="PF08281">
    <property type="entry name" value="Sigma70_r4_2"/>
    <property type="match status" value="1"/>
</dbReference>
<name>A0A2H0UL82_9BACT</name>
<dbReference type="Proteomes" id="UP000229526">
    <property type="component" value="Unassembled WGS sequence"/>
</dbReference>
<organism evidence="2 3">
    <name type="scientific">Candidatus Harrisonbacteria bacterium CG10_big_fil_rev_8_21_14_0_10_49_15</name>
    <dbReference type="NCBI Taxonomy" id="1974587"/>
    <lineage>
        <taxon>Bacteria</taxon>
        <taxon>Candidatus Harrisoniibacteriota</taxon>
    </lineage>
</organism>
<dbReference type="SUPFAM" id="SSF88659">
    <property type="entry name" value="Sigma3 and sigma4 domains of RNA polymerase sigma factors"/>
    <property type="match status" value="1"/>
</dbReference>
<dbReference type="GO" id="GO:0006352">
    <property type="term" value="P:DNA-templated transcription initiation"/>
    <property type="evidence" value="ECO:0007669"/>
    <property type="project" value="InterPro"/>
</dbReference>
<gene>
    <name evidence="2" type="ORF">COU11_02005</name>
</gene>
<dbReference type="GO" id="GO:0016987">
    <property type="term" value="F:sigma factor activity"/>
    <property type="evidence" value="ECO:0007669"/>
    <property type="project" value="InterPro"/>
</dbReference>
<dbReference type="InterPro" id="IPR013249">
    <property type="entry name" value="RNA_pol_sigma70_r4_t2"/>
</dbReference>
<accession>A0A2H0UL82</accession>
<comment type="caution">
    <text evidence="2">The sequence shown here is derived from an EMBL/GenBank/DDBJ whole genome shotgun (WGS) entry which is preliminary data.</text>
</comment>
<dbReference type="Gene3D" id="1.10.10.10">
    <property type="entry name" value="Winged helix-like DNA-binding domain superfamily/Winged helix DNA-binding domain"/>
    <property type="match status" value="1"/>
</dbReference>
<dbReference type="EMBL" id="PFBD01000018">
    <property type="protein sequence ID" value="PIR87172.1"/>
    <property type="molecule type" value="Genomic_DNA"/>
</dbReference>
<protein>
    <recommendedName>
        <fullName evidence="1">RNA polymerase sigma factor 70 region 4 type 2 domain-containing protein</fullName>
    </recommendedName>
</protein>
<evidence type="ECO:0000313" key="3">
    <source>
        <dbReference type="Proteomes" id="UP000229526"/>
    </source>
</evidence>
<dbReference type="GO" id="GO:0003677">
    <property type="term" value="F:DNA binding"/>
    <property type="evidence" value="ECO:0007669"/>
    <property type="project" value="InterPro"/>
</dbReference>
<proteinExistence type="predicted"/>